<proteinExistence type="predicted"/>
<gene>
    <name evidence="1" type="ORF">FOC40_07600</name>
</gene>
<dbReference type="AlphaFoldDB" id="A0A857A809"/>
<accession>A0A857A809</accession>
<dbReference type="RefSeq" id="WP_039929323.1">
    <property type="nucleotide sequence ID" value="NZ_CP046315.1"/>
</dbReference>
<evidence type="ECO:0000313" key="1">
    <source>
        <dbReference type="EMBL" id="QGS11279.1"/>
    </source>
</evidence>
<evidence type="ECO:0000313" key="2">
    <source>
        <dbReference type="Proteomes" id="UP000424490"/>
    </source>
</evidence>
<name>A0A857A809_9ACTO</name>
<dbReference type="EMBL" id="CP046315">
    <property type="protein sequence ID" value="QGS11279.1"/>
    <property type="molecule type" value="Genomic_DNA"/>
</dbReference>
<organism evidence="1 2">
    <name type="scientific">Schaalia odontolytica</name>
    <dbReference type="NCBI Taxonomy" id="1660"/>
    <lineage>
        <taxon>Bacteria</taxon>
        <taxon>Bacillati</taxon>
        <taxon>Actinomycetota</taxon>
        <taxon>Actinomycetes</taxon>
        <taxon>Actinomycetales</taxon>
        <taxon>Actinomycetaceae</taxon>
        <taxon>Schaalia</taxon>
    </lineage>
</organism>
<dbReference type="Proteomes" id="UP000424490">
    <property type="component" value="Chromosome"/>
</dbReference>
<sequence>MSLNSAVRYEAFDESVKALRQDALKDSFFANGDGPWTVIYDEWSIKGRANGGQFIALSQLNMRERVMRDVGWDIRKGEGIPGFVDDGTEVSYLKSGSLPEFEPLVVVQNFFGVVPDRLNISEDFRFLMRLWPDPKSRNYYEIQESGDKELAIRISGEKIEVRTRLLKRYLAARQLDAVLYIDSNVGIDYDGDLADLADFEEEAFSFESLTCFSRDVRRDRSQSGRIWTRLLAKRILKAPPREKCGMWPWDEIELGEYPEFIIGENEFAEAVSWTCSPESLRNYYGKNPDAPHYYTPVYFKPEVLKRYYEDDGCEVRDGYLSCGNQWGVSIDNGCLSYVSVSLGDIGRDIPQSHWNHWKAYNIAPIGDMSEEAIRCSFFNQSVKSRNPEHIFKRVYATLQEEWEKGWGWRLHRKAEGLDAGVLARLHIPVNESEAEFRAQSLNLALVLVDLLNEKRLIQGMDKVDNEKGIDKLSRFLESNKYEYVERDISLLRKVQLMRSRFAAHSSGTKGRVCLEEELGDRSYREYFIDVIDQTTQMLLDLKRFAASHASASGS</sequence>
<protein>
    <submittedName>
        <fullName evidence="1">Uncharacterized protein</fullName>
    </submittedName>
</protein>
<reference evidence="1 2" key="1">
    <citation type="submission" date="2019-11" db="EMBL/GenBank/DDBJ databases">
        <title>FDA dAtabase for Regulatory Grade micrObial Sequences (FDA-ARGOS): Supporting development and validation of Infectious Disease Dx tests.</title>
        <authorList>
            <person name="Stonesifer R."/>
            <person name="Tallon L."/>
            <person name="Sadzewicz L."/>
            <person name="Vavikolanu K."/>
            <person name="Mehta A."/>
            <person name="Aluvathingal J."/>
            <person name="Nadendla S."/>
            <person name="Myers T."/>
            <person name="Yan Y."/>
            <person name="Sichtig H."/>
        </authorList>
    </citation>
    <scope>NUCLEOTIDE SEQUENCE [LARGE SCALE GENOMIC DNA]</scope>
    <source>
        <strain evidence="1 2">FDAARGOS_732</strain>
    </source>
</reference>